<evidence type="ECO:0000256" key="4">
    <source>
        <dbReference type="ARBA" id="ARBA00022525"/>
    </source>
</evidence>
<comment type="similarity">
    <text evidence="3">Belongs to the RxLR effector family.</text>
</comment>
<organism evidence="10 11">
    <name type="scientific">Phytophthora oleae</name>
    <dbReference type="NCBI Taxonomy" id="2107226"/>
    <lineage>
        <taxon>Eukaryota</taxon>
        <taxon>Sar</taxon>
        <taxon>Stramenopiles</taxon>
        <taxon>Oomycota</taxon>
        <taxon>Peronosporomycetes</taxon>
        <taxon>Peronosporales</taxon>
        <taxon>Peronosporaceae</taxon>
        <taxon>Phytophthora</taxon>
    </lineage>
</organism>
<dbReference type="AlphaFoldDB" id="A0ABD3FKG4"/>
<keyword evidence="6" id="KW-0843">Virulence</keyword>
<dbReference type="GO" id="GO:0043657">
    <property type="term" value="C:host cell"/>
    <property type="evidence" value="ECO:0007669"/>
    <property type="project" value="UniProtKB-SubCell"/>
</dbReference>
<feature type="signal peptide" evidence="8">
    <location>
        <begin position="1"/>
        <end position="18"/>
    </location>
</feature>
<dbReference type="Pfam" id="PF22748">
    <property type="entry name" value="PexRD54_WY"/>
    <property type="match status" value="2"/>
</dbReference>
<evidence type="ECO:0000256" key="7">
    <source>
        <dbReference type="SAM" id="MobiDB-lite"/>
    </source>
</evidence>
<dbReference type="InterPro" id="IPR054463">
    <property type="entry name" value="PexRD54_WY"/>
</dbReference>
<gene>
    <name evidence="10" type="ORF">V7S43_008604</name>
</gene>
<sequence length="667" mass="76014">MRLHYLVSVAIVIFTSEAFWTVSTARVSAHTVRDTDVSTSRSLRTRNVGDSGDEERAGGGISVPTTDKLATLFKSSKVTDEQLQKWLDIGTSADIVFYRMKLAKARTWIFSNPQFSKWVQYADDLSATASGKGTSAISTLTAQYGDDYLYKMLKAAKTDSSSKELASRLQIDQLKRWIAIGKDPDEVYKLYDLNYAGRRLLRDPQFSAWTKYVDDLNAKHEGAVSMIPTLRKHYSDADLFKMAEAAKSVDELESMGLKLENAFVQFWVNDKQTPAKVLAELRLEATAKTLESPLFGLLAKFTDAYNVQFPKTKTTMIKTFTHTFGDEKVAKMLAAVKTNDWKAKKIATELETAQLQMWLSSGKSVDDVYNLLNLPYRGLLHDLRENPLFPTWLAYMNTFSIENPDKVTRLLSTMATQFSDRPMMQILQAAEKSPSMGSVAVTLQLQKADKLFATGVSPYDVFKTVALDTVGDAVLTSPLFTKWMSYVEDFNKKNPAKEESWFLPLRGSYNNVNRLIETARETPKGAKLADMVEKAQMEEWLTFWKRKPKHVFHFLNLDKAGEKTFSSPNFELWVKYLNDFNKRYPDEKTTMIDSIRENYKDLLLIRILDEAEKVPTTEKLAKNLENALIDKWVDEKITVAYLKRWIGLVPSSNVWVKRYTEKLNKLS</sequence>
<feature type="chain" id="PRO_5044826114" description="RxLR effector PexRD54 WY domain-containing protein" evidence="8">
    <location>
        <begin position="19"/>
        <end position="667"/>
    </location>
</feature>
<evidence type="ECO:0000313" key="11">
    <source>
        <dbReference type="Proteomes" id="UP001632037"/>
    </source>
</evidence>
<dbReference type="Pfam" id="PF16810">
    <property type="entry name" value="RXLR"/>
    <property type="match status" value="1"/>
</dbReference>
<proteinExistence type="inferred from homology"/>
<evidence type="ECO:0000256" key="8">
    <source>
        <dbReference type="SAM" id="SignalP"/>
    </source>
</evidence>
<keyword evidence="11" id="KW-1185">Reference proteome</keyword>
<comment type="subcellular location">
    <subcellularLocation>
        <location evidence="1">Host cell</location>
    </subcellularLocation>
    <subcellularLocation>
        <location evidence="2">Secreted</location>
    </subcellularLocation>
</comment>
<feature type="domain" description="RxLR effector PexRD54 WY" evidence="9">
    <location>
        <begin position="173"/>
        <end position="213"/>
    </location>
</feature>
<keyword evidence="4" id="KW-0964">Secreted</keyword>
<protein>
    <recommendedName>
        <fullName evidence="9">RxLR effector PexRD54 WY domain-containing protein</fullName>
    </recommendedName>
</protein>
<keyword evidence="5 8" id="KW-0732">Signal</keyword>
<evidence type="ECO:0000256" key="5">
    <source>
        <dbReference type="ARBA" id="ARBA00022729"/>
    </source>
</evidence>
<dbReference type="Proteomes" id="UP001632037">
    <property type="component" value="Unassembled WGS sequence"/>
</dbReference>
<evidence type="ECO:0000259" key="9">
    <source>
        <dbReference type="Pfam" id="PF22748"/>
    </source>
</evidence>
<feature type="domain" description="RxLR effector PexRD54 WY" evidence="9">
    <location>
        <begin position="536"/>
        <end position="576"/>
    </location>
</feature>
<dbReference type="InterPro" id="IPR031825">
    <property type="entry name" value="RXLR"/>
</dbReference>
<dbReference type="EMBL" id="JBIMZQ010000017">
    <property type="protein sequence ID" value="KAL3666352.1"/>
    <property type="molecule type" value="Genomic_DNA"/>
</dbReference>
<evidence type="ECO:0000256" key="2">
    <source>
        <dbReference type="ARBA" id="ARBA00004613"/>
    </source>
</evidence>
<feature type="region of interest" description="Disordered" evidence="7">
    <location>
        <begin position="40"/>
        <end position="60"/>
    </location>
</feature>
<comment type="caution">
    <text evidence="10">The sequence shown here is derived from an EMBL/GenBank/DDBJ whole genome shotgun (WGS) entry which is preliminary data.</text>
</comment>
<name>A0ABD3FKG4_9STRA</name>
<evidence type="ECO:0000313" key="10">
    <source>
        <dbReference type="EMBL" id="KAL3666352.1"/>
    </source>
</evidence>
<dbReference type="GO" id="GO:0005576">
    <property type="term" value="C:extracellular region"/>
    <property type="evidence" value="ECO:0007669"/>
    <property type="project" value="UniProtKB-SubCell"/>
</dbReference>
<reference evidence="10 11" key="1">
    <citation type="submission" date="2024-09" db="EMBL/GenBank/DDBJ databases">
        <title>Genome sequencing and assembly of Phytophthora oleae, isolate VK10A, causative agent of rot of olive drupes.</title>
        <authorList>
            <person name="Conti Taguali S."/>
            <person name="Riolo M."/>
            <person name="La Spada F."/>
            <person name="Cacciola S.O."/>
            <person name="Dionisio G."/>
        </authorList>
    </citation>
    <scope>NUCLEOTIDE SEQUENCE [LARGE SCALE GENOMIC DNA]</scope>
    <source>
        <strain evidence="10 11">VK10A</strain>
    </source>
</reference>
<evidence type="ECO:0000256" key="1">
    <source>
        <dbReference type="ARBA" id="ARBA00004340"/>
    </source>
</evidence>
<accession>A0ABD3FKG4</accession>
<evidence type="ECO:0000256" key="3">
    <source>
        <dbReference type="ARBA" id="ARBA00010400"/>
    </source>
</evidence>
<evidence type="ECO:0000256" key="6">
    <source>
        <dbReference type="ARBA" id="ARBA00023026"/>
    </source>
</evidence>